<keyword evidence="1" id="KW-1133">Transmembrane helix</keyword>
<dbReference type="OrthoDB" id="9804637at2"/>
<name>A0A1Y2KYZ9_9PROT</name>
<keyword evidence="3" id="KW-1185">Reference proteome</keyword>
<keyword evidence="1" id="KW-0812">Transmembrane</keyword>
<sequence length="83" mass="9329">MGWFSGCVTYLIIWWLVLFTVLPVGVRRQEVVEKGHDSGAPQQPHMWKKILATSLISAILWAIAYFVITSGLIDIRPAADAFK</sequence>
<keyword evidence="1" id="KW-0472">Membrane</keyword>
<proteinExistence type="predicted"/>
<protein>
    <submittedName>
        <fullName evidence="2">Uncharacterized protein</fullName>
    </submittedName>
</protein>
<dbReference type="RefSeq" id="WP_085583313.1">
    <property type="nucleotide sequence ID" value="NZ_JFKA01000005.1"/>
</dbReference>
<comment type="caution">
    <text evidence="2">The sequence shown here is derived from an EMBL/GenBank/DDBJ whole genome shotgun (WGS) entry which is preliminary data.</text>
</comment>
<evidence type="ECO:0000313" key="3">
    <source>
        <dbReference type="Proteomes" id="UP000193391"/>
    </source>
</evidence>
<reference evidence="2 3" key="1">
    <citation type="submission" date="2014-03" db="EMBL/GenBank/DDBJ databases">
        <title>The draft genome sequence of Thalassospira mesophila JCM 18969.</title>
        <authorList>
            <person name="Lai Q."/>
            <person name="Shao Z."/>
        </authorList>
    </citation>
    <scope>NUCLEOTIDE SEQUENCE [LARGE SCALE GENOMIC DNA]</scope>
    <source>
        <strain evidence="2 3">JCM 18969</strain>
    </source>
</reference>
<evidence type="ECO:0000313" key="2">
    <source>
        <dbReference type="EMBL" id="OSQ37950.1"/>
    </source>
</evidence>
<gene>
    <name evidence="2" type="ORF">TMES_13315</name>
</gene>
<dbReference type="STRING" id="1293891.TMES_13315"/>
<dbReference type="AlphaFoldDB" id="A0A1Y2KYZ9"/>
<accession>A0A1Y2KYZ9</accession>
<dbReference type="Pfam" id="PF07330">
    <property type="entry name" value="DUF1467"/>
    <property type="match status" value="1"/>
</dbReference>
<feature type="transmembrane region" description="Helical" evidence="1">
    <location>
        <begin position="7"/>
        <end position="26"/>
    </location>
</feature>
<dbReference type="InterPro" id="IPR009935">
    <property type="entry name" value="DUF1467"/>
</dbReference>
<feature type="transmembrane region" description="Helical" evidence="1">
    <location>
        <begin position="46"/>
        <end position="68"/>
    </location>
</feature>
<evidence type="ECO:0000256" key="1">
    <source>
        <dbReference type="SAM" id="Phobius"/>
    </source>
</evidence>
<organism evidence="2 3">
    <name type="scientific">Thalassospira mesophila</name>
    <dbReference type="NCBI Taxonomy" id="1293891"/>
    <lineage>
        <taxon>Bacteria</taxon>
        <taxon>Pseudomonadati</taxon>
        <taxon>Pseudomonadota</taxon>
        <taxon>Alphaproteobacteria</taxon>
        <taxon>Rhodospirillales</taxon>
        <taxon>Thalassospiraceae</taxon>
        <taxon>Thalassospira</taxon>
    </lineage>
</organism>
<dbReference type="Proteomes" id="UP000193391">
    <property type="component" value="Unassembled WGS sequence"/>
</dbReference>
<dbReference type="EMBL" id="JFKA01000005">
    <property type="protein sequence ID" value="OSQ37950.1"/>
    <property type="molecule type" value="Genomic_DNA"/>
</dbReference>